<comment type="similarity">
    <text evidence="7">Belongs to the GlnE family.</text>
</comment>
<gene>
    <name evidence="7 10" type="primary">glnE</name>
    <name evidence="10" type="ORF">GJW-30_1_03760</name>
</gene>
<keyword evidence="6 7" id="KW-0511">Multifunctional enzyme</keyword>
<evidence type="ECO:0000256" key="4">
    <source>
        <dbReference type="ARBA" id="ARBA00022840"/>
    </source>
</evidence>
<keyword evidence="11" id="KW-1185">Reference proteome</keyword>
<dbReference type="InterPro" id="IPR023057">
    <property type="entry name" value="GlnE"/>
</dbReference>
<dbReference type="EC" id="2.7.7.42" evidence="7"/>
<evidence type="ECO:0000256" key="6">
    <source>
        <dbReference type="ARBA" id="ARBA00023268"/>
    </source>
</evidence>
<comment type="cofactor">
    <cofactor evidence="7">
        <name>Mg(2+)</name>
        <dbReference type="ChEBI" id="CHEBI:18420"/>
    </cofactor>
</comment>
<keyword evidence="1 7" id="KW-0808">Transferase</keyword>
<dbReference type="GO" id="GO:0000820">
    <property type="term" value="P:regulation of glutamine family amino acid metabolic process"/>
    <property type="evidence" value="ECO:0007669"/>
    <property type="project" value="UniProtKB-UniRule"/>
</dbReference>
<keyword evidence="2 7" id="KW-0548">Nucleotidyltransferase</keyword>
<dbReference type="Gene3D" id="1.20.120.330">
    <property type="entry name" value="Nucleotidyltransferases domain 2"/>
    <property type="match status" value="2"/>
</dbReference>
<dbReference type="EC" id="2.7.7.89" evidence="7"/>
<dbReference type="Gene3D" id="3.30.460.10">
    <property type="entry name" value="Beta Polymerase, domain 2"/>
    <property type="match status" value="2"/>
</dbReference>
<dbReference type="Pfam" id="PF03710">
    <property type="entry name" value="GlnE"/>
    <property type="match status" value="2"/>
</dbReference>
<dbReference type="RefSeq" id="WP_096357933.1">
    <property type="nucleotide sequence ID" value="NZ_AP014946.1"/>
</dbReference>
<dbReference type="GO" id="GO:0005829">
    <property type="term" value="C:cytosol"/>
    <property type="evidence" value="ECO:0007669"/>
    <property type="project" value="TreeGrafter"/>
</dbReference>
<feature type="domain" description="Glutamate-ammonia ligase adenylyltransferase repeated" evidence="8">
    <location>
        <begin position="71"/>
        <end position="312"/>
    </location>
</feature>
<comment type="function">
    <text evidence="7">Involved in the regulation of glutamine synthetase GlnA, a key enzyme in the process to assimilate ammonia. When cellular nitrogen levels are high, the C-terminal adenylyl transferase (AT) inactivates GlnA by covalent transfer of an adenylyl group from ATP to specific tyrosine residue of GlnA, thus reducing its activity. Conversely, when nitrogen levels are low, the N-terminal adenylyl removase (AR) activates GlnA by removing the adenylyl group by phosphorolysis, increasing its activity. The regulatory region of GlnE binds the signal transduction protein PII (GlnB) which indicates the nitrogen status of the cell.</text>
</comment>
<proteinExistence type="inferred from homology"/>
<sequence>MKAKPSPKSTKKPLSATETLISRFTRAPKVADDEAMRRRMRDWDKARSASRKELKALLDEHPLGQAMVEGIAGGSPYLWDLVNHDADRLLRALNSDPDARFVAILAEAKQKIAKAEDEADATSILRHMKAEAALLIALADIGGAWIMPRVTHALTELADMSITLALRFLLGEAVRKKKMRAPDPARPEVGSGYIVLAMGKMGGFELNYSSDIDLICLYDADACTLVDRDEAAPFFVRLTRNLAKMLQERTVDGYVFRVDLRLRPDPGLTQIALSTGAALGYYESVGLNWERQALIKARPCAGDIPAGDAFLKALTPFIWRKYLDYAAIADVQAMKQQIHSFRGHDEIAVEGHNIKLGRGGIREIEFFAQTQQLIAGGRHPELRGRETLEMLDGLTEGGWIKKEARDDMREAYIFLRGVEHRLQMMNDEQTHSLPSDPAELNAFSRFLGYEDRDAFATDLLKHLRKVQRHYGQLFEGSIGAAPGQRELAFPAERDDRETLDRLVEMGFKRALEVSGIVRGWFAAKRGALRGELAQSHLKELVPVFLSHISRAEDPDGALQALDKFLQNLHGGARLLSLLRQNPSLVSLLALILGISPRLADALSEHPGVMDALIDPAFFGALPDDEKLTEMLRSALGDALSYEDFLDRIRLFKQEQVFLLGTRILSGTLPARQAGQSFAELADVLVREVDASITQRFIETHGRVKGQETAVIAMGKLGGREMTMASDLDLILVYDFAGENAESDGTKPLYGSQYFSRLTQRLIAALTAQTNYGALYPVDMRLRPSGRSGPVATKLDAFEAYQKEEAWTWEHMALTRARVLSSSPKFTARVNAAIAKVLQRKREASVIAADVLEMREAIAAEKGESDRWDLKTAAGGLIDIEFIAQYLQLVHAHKHPGILDTATAGVLEKALRLGVLPLEHAEVLRPAITLYQDLTQVLRLYLVGSLFDPKTATSEPKKLLARAADLPDFATLDAHLIETQRKVRETFRTILETAISGSR</sequence>
<dbReference type="CDD" id="cd05401">
    <property type="entry name" value="NT_GlnE_GlnD_like"/>
    <property type="match status" value="2"/>
</dbReference>
<evidence type="ECO:0000256" key="3">
    <source>
        <dbReference type="ARBA" id="ARBA00022741"/>
    </source>
</evidence>
<dbReference type="GO" id="GO:0005524">
    <property type="term" value="F:ATP binding"/>
    <property type="evidence" value="ECO:0007669"/>
    <property type="project" value="UniProtKB-UniRule"/>
</dbReference>
<evidence type="ECO:0000256" key="1">
    <source>
        <dbReference type="ARBA" id="ARBA00022679"/>
    </source>
</evidence>
<dbReference type="KEGG" id="vgo:GJW-30_1_03760"/>
<dbReference type="GO" id="GO:0047388">
    <property type="term" value="F:[glutamine synthetase]-adenylyl-L-tyrosine phosphorylase activity"/>
    <property type="evidence" value="ECO:0007669"/>
    <property type="project" value="UniProtKB-EC"/>
</dbReference>
<comment type="catalytic activity">
    <reaction evidence="7">
        <text>[glutamine synthetase]-L-tyrosine + ATP = [glutamine synthetase]-O(4)-(5'-adenylyl)-L-tyrosine + diphosphate</text>
        <dbReference type="Rhea" id="RHEA:18589"/>
        <dbReference type="Rhea" id="RHEA-COMP:10660"/>
        <dbReference type="Rhea" id="RHEA-COMP:10661"/>
        <dbReference type="ChEBI" id="CHEBI:30616"/>
        <dbReference type="ChEBI" id="CHEBI:33019"/>
        <dbReference type="ChEBI" id="CHEBI:46858"/>
        <dbReference type="ChEBI" id="CHEBI:83624"/>
        <dbReference type="EC" id="2.7.7.42"/>
    </reaction>
</comment>
<feature type="domain" description="Glutamate-ammonia ligase adenylyltransferase repeated" evidence="8">
    <location>
        <begin position="588"/>
        <end position="830"/>
    </location>
</feature>
<keyword evidence="5 7" id="KW-0460">Magnesium</keyword>
<protein>
    <recommendedName>
        <fullName evidence="7">Bifunctional glutamine synthetase adenylyltransferase/adenylyl-removing enzyme</fullName>
    </recommendedName>
    <alternativeName>
        <fullName evidence="7">ATP:glutamine synthetase adenylyltransferase</fullName>
    </alternativeName>
    <alternativeName>
        <fullName evidence="7">ATase</fullName>
    </alternativeName>
    <domain>
        <recommendedName>
            <fullName evidence="7">Glutamine synthetase adenylyl-L-tyrosine phosphorylase</fullName>
            <ecNumber evidence="7">2.7.7.89</ecNumber>
        </recommendedName>
        <alternativeName>
            <fullName evidence="7">Adenylyl removase</fullName>
            <shortName evidence="7">AR</shortName>
            <shortName evidence="7">AT-N</shortName>
        </alternativeName>
    </domain>
    <domain>
        <recommendedName>
            <fullName evidence="7">Glutamine synthetase adenylyl transferase</fullName>
            <ecNumber evidence="7">2.7.7.42</ecNumber>
        </recommendedName>
        <alternativeName>
            <fullName evidence="7">Adenylyl transferase</fullName>
            <shortName evidence="7">AT</shortName>
            <shortName evidence="7">AT-C</shortName>
        </alternativeName>
    </domain>
</protein>
<dbReference type="EMBL" id="AP014946">
    <property type="protein sequence ID" value="BAT61203.1"/>
    <property type="molecule type" value="Genomic_DNA"/>
</dbReference>
<dbReference type="InterPro" id="IPR013546">
    <property type="entry name" value="PII_UdlTrfase/GS_AdlTrfase"/>
</dbReference>
<dbReference type="PANTHER" id="PTHR30621">
    <property type="entry name" value="GLUTAMINE SYNTHETASE ADENYLYLTRANSFERASE"/>
    <property type="match status" value="1"/>
</dbReference>
<evidence type="ECO:0000256" key="5">
    <source>
        <dbReference type="ARBA" id="ARBA00022842"/>
    </source>
</evidence>
<evidence type="ECO:0000256" key="2">
    <source>
        <dbReference type="ARBA" id="ARBA00022695"/>
    </source>
</evidence>
<feature type="domain" description="PII-uridylyltransferase/Glutamine-synthetase adenylyltransferase" evidence="9">
    <location>
        <begin position="853"/>
        <end position="940"/>
    </location>
</feature>
<dbReference type="Proteomes" id="UP000236884">
    <property type="component" value="Chromosome"/>
</dbReference>
<dbReference type="GO" id="GO:0016874">
    <property type="term" value="F:ligase activity"/>
    <property type="evidence" value="ECO:0007669"/>
    <property type="project" value="UniProtKB-KW"/>
</dbReference>
<dbReference type="PANTHER" id="PTHR30621:SF0">
    <property type="entry name" value="BIFUNCTIONAL GLUTAMINE SYNTHETASE ADENYLYLTRANSFERASE_ADENYLYL-REMOVING ENZYME"/>
    <property type="match status" value="1"/>
</dbReference>
<dbReference type="AlphaFoldDB" id="A0A0S3PZ81"/>
<dbReference type="NCBIfam" id="NF010706">
    <property type="entry name" value="PRK14108.1"/>
    <property type="match status" value="1"/>
</dbReference>
<dbReference type="OrthoDB" id="9759366at2"/>
<dbReference type="GO" id="GO:0008882">
    <property type="term" value="F:[glutamate-ammonia-ligase] adenylyltransferase activity"/>
    <property type="evidence" value="ECO:0007669"/>
    <property type="project" value="UniProtKB-UniRule"/>
</dbReference>
<keyword evidence="10" id="KW-0436">Ligase</keyword>
<dbReference type="InterPro" id="IPR043519">
    <property type="entry name" value="NT_sf"/>
</dbReference>
<dbReference type="InterPro" id="IPR005190">
    <property type="entry name" value="GlnE_rpt_dom"/>
</dbReference>
<evidence type="ECO:0000256" key="7">
    <source>
        <dbReference type="HAMAP-Rule" id="MF_00802"/>
    </source>
</evidence>
<dbReference type="SUPFAM" id="SSF81593">
    <property type="entry name" value="Nucleotidyltransferase substrate binding subunit/domain"/>
    <property type="match status" value="2"/>
</dbReference>
<name>A0A0S3PZ81_9BRAD</name>
<keyword evidence="4 7" id="KW-0067">ATP-binding</keyword>
<evidence type="ECO:0000259" key="9">
    <source>
        <dbReference type="Pfam" id="PF08335"/>
    </source>
</evidence>
<dbReference type="NCBIfam" id="NF008292">
    <property type="entry name" value="PRK11072.1"/>
    <property type="match status" value="1"/>
</dbReference>
<dbReference type="SUPFAM" id="SSF81301">
    <property type="entry name" value="Nucleotidyltransferase"/>
    <property type="match status" value="2"/>
</dbReference>
<dbReference type="Pfam" id="PF08335">
    <property type="entry name" value="GlnD_UR_UTase"/>
    <property type="match status" value="2"/>
</dbReference>
<evidence type="ECO:0000313" key="11">
    <source>
        <dbReference type="Proteomes" id="UP000236884"/>
    </source>
</evidence>
<dbReference type="GO" id="GO:0000287">
    <property type="term" value="F:magnesium ion binding"/>
    <property type="evidence" value="ECO:0007669"/>
    <property type="project" value="UniProtKB-UniRule"/>
</dbReference>
<evidence type="ECO:0000313" key="10">
    <source>
        <dbReference type="EMBL" id="BAT61203.1"/>
    </source>
</evidence>
<comment type="catalytic activity">
    <reaction evidence="7">
        <text>[glutamine synthetase]-O(4)-(5'-adenylyl)-L-tyrosine + phosphate = [glutamine synthetase]-L-tyrosine + ADP</text>
        <dbReference type="Rhea" id="RHEA:43716"/>
        <dbReference type="Rhea" id="RHEA-COMP:10660"/>
        <dbReference type="Rhea" id="RHEA-COMP:10661"/>
        <dbReference type="ChEBI" id="CHEBI:43474"/>
        <dbReference type="ChEBI" id="CHEBI:46858"/>
        <dbReference type="ChEBI" id="CHEBI:83624"/>
        <dbReference type="ChEBI" id="CHEBI:456216"/>
        <dbReference type="EC" id="2.7.7.89"/>
    </reaction>
</comment>
<accession>A0A0S3PZ81</accession>
<dbReference type="HAMAP" id="MF_00802">
    <property type="entry name" value="GlnE"/>
    <property type="match status" value="1"/>
</dbReference>
<organism evidence="10 11">
    <name type="scientific">Variibacter gotjawalensis</name>
    <dbReference type="NCBI Taxonomy" id="1333996"/>
    <lineage>
        <taxon>Bacteria</taxon>
        <taxon>Pseudomonadati</taxon>
        <taxon>Pseudomonadota</taxon>
        <taxon>Alphaproteobacteria</taxon>
        <taxon>Hyphomicrobiales</taxon>
        <taxon>Nitrobacteraceae</taxon>
        <taxon>Variibacter</taxon>
    </lineage>
</organism>
<evidence type="ECO:0000259" key="8">
    <source>
        <dbReference type="Pfam" id="PF03710"/>
    </source>
</evidence>
<feature type="domain" description="PII-uridylyltransferase/Glutamine-synthetase adenylyltransferase" evidence="9">
    <location>
        <begin position="342"/>
        <end position="474"/>
    </location>
</feature>
<feature type="region of interest" description="Adenylyl transferase" evidence="7">
    <location>
        <begin position="488"/>
        <end position="998"/>
    </location>
</feature>
<keyword evidence="3 7" id="KW-0547">Nucleotide-binding</keyword>
<reference evidence="10 11" key="1">
    <citation type="submission" date="2015-08" db="EMBL/GenBank/DDBJ databases">
        <title>Investigation of the bacterial diversity of lava forest soil.</title>
        <authorList>
            <person name="Lee J.S."/>
        </authorList>
    </citation>
    <scope>NUCLEOTIDE SEQUENCE [LARGE SCALE GENOMIC DNA]</scope>
    <source>
        <strain evidence="10 11">GJW-30</strain>
    </source>
</reference>
<feature type="region of interest" description="Adenylyl removase" evidence="7">
    <location>
        <begin position="1"/>
        <end position="478"/>
    </location>
</feature>
<dbReference type="Gene3D" id="1.20.120.1510">
    <property type="match status" value="1"/>
</dbReference>